<protein>
    <submittedName>
        <fullName evidence="6">TetR family transcriptional regulator</fullName>
    </submittedName>
</protein>
<dbReference type="AlphaFoldDB" id="A0A6N8DUD8"/>
<gene>
    <name evidence="6" type="ORF">GJ654_19675</name>
</gene>
<reference evidence="6 7" key="1">
    <citation type="submission" date="2019-11" db="EMBL/GenBank/DDBJ databases">
        <title>Whole-genome sequence of a Rhodoblastus acidophilus DSM 142.</title>
        <authorList>
            <person name="Kyndt J.A."/>
            <person name="Meyer T.E."/>
        </authorList>
    </citation>
    <scope>NUCLEOTIDE SEQUENCE [LARGE SCALE GENOMIC DNA]</scope>
    <source>
        <strain evidence="6 7">DSM 142</strain>
    </source>
</reference>
<dbReference type="RefSeq" id="WP_155447884.1">
    <property type="nucleotide sequence ID" value="NZ_JAOQNR010000026.1"/>
</dbReference>
<sequence length="177" mass="19212">MGRTRTIDRDKVLDIAEQIVLRDGATALTFDAVAKAAGITKGGLQYCFGSKDDLIGAIVERGAKFFEAELARNTPPGADGLARAKGYILTSGQIDEATQAKYIGMLIALLQAPEQMQKIRDCYAEWITQADPCSEPERRIRTALIAAEGAFFLRSLGLVTMDQAGWDAVFADILKLL</sequence>
<dbReference type="PANTHER" id="PTHR47506">
    <property type="entry name" value="TRANSCRIPTIONAL REGULATORY PROTEIN"/>
    <property type="match status" value="1"/>
</dbReference>
<keyword evidence="3" id="KW-0804">Transcription</keyword>
<dbReference type="PROSITE" id="PS50977">
    <property type="entry name" value="HTH_TETR_2"/>
    <property type="match status" value="1"/>
</dbReference>
<keyword evidence="2 4" id="KW-0238">DNA-binding</keyword>
<dbReference type="InterPro" id="IPR001647">
    <property type="entry name" value="HTH_TetR"/>
</dbReference>
<evidence type="ECO:0000259" key="5">
    <source>
        <dbReference type="PROSITE" id="PS50977"/>
    </source>
</evidence>
<proteinExistence type="predicted"/>
<evidence type="ECO:0000256" key="2">
    <source>
        <dbReference type="ARBA" id="ARBA00023125"/>
    </source>
</evidence>
<evidence type="ECO:0000256" key="3">
    <source>
        <dbReference type="ARBA" id="ARBA00023163"/>
    </source>
</evidence>
<evidence type="ECO:0000256" key="4">
    <source>
        <dbReference type="PROSITE-ProRule" id="PRU00335"/>
    </source>
</evidence>
<dbReference type="InterPro" id="IPR041479">
    <property type="entry name" value="TetR_CgmR_C"/>
</dbReference>
<dbReference type="Gene3D" id="1.10.357.10">
    <property type="entry name" value="Tetracycline Repressor, domain 2"/>
    <property type="match status" value="1"/>
</dbReference>
<dbReference type="PRINTS" id="PR00455">
    <property type="entry name" value="HTHTETR"/>
</dbReference>
<dbReference type="GO" id="GO:0003677">
    <property type="term" value="F:DNA binding"/>
    <property type="evidence" value="ECO:0007669"/>
    <property type="project" value="UniProtKB-UniRule"/>
</dbReference>
<dbReference type="InterPro" id="IPR009057">
    <property type="entry name" value="Homeodomain-like_sf"/>
</dbReference>
<dbReference type="OrthoDB" id="9809772at2"/>
<dbReference type="EMBL" id="WNKS01000029">
    <property type="protein sequence ID" value="MTV33205.1"/>
    <property type="molecule type" value="Genomic_DNA"/>
</dbReference>
<dbReference type="PANTHER" id="PTHR47506:SF6">
    <property type="entry name" value="HTH-TYPE TRANSCRIPTIONAL REPRESSOR NEMR"/>
    <property type="match status" value="1"/>
</dbReference>
<feature type="domain" description="HTH tetR-type" evidence="5">
    <location>
        <begin position="6"/>
        <end position="66"/>
    </location>
</feature>
<dbReference type="Proteomes" id="UP000439113">
    <property type="component" value="Unassembled WGS sequence"/>
</dbReference>
<organism evidence="6 7">
    <name type="scientific">Rhodoblastus acidophilus</name>
    <name type="common">Rhodopseudomonas acidophila</name>
    <dbReference type="NCBI Taxonomy" id="1074"/>
    <lineage>
        <taxon>Bacteria</taxon>
        <taxon>Pseudomonadati</taxon>
        <taxon>Pseudomonadota</taxon>
        <taxon>Alphaproteobacteria</taxon>
        <taxon>Hyphomicrobiales</taxon>
        <taxon>Rhodoblastaceae</taxon>
        <taxon>Rhodoblastus</taxon>
    </lineage>
</organism>
<feature type="DNA-binding region" description="H-T-H motif" evidence="4">
    <location>
        <begin position="29"/>
        <end position="48"/>
    </location>
</feature>
<keyword evidence="1" id="KW-0805">Transcription regulation</keyword>
<comment type="caution">
    <text evidence="6">The sequence shown here is derived from an EMBL/GenBank/DDBJ whole genome shotgun (WGS) entry which is preliminary data.</text>
</comment>
<dbReference type="Pfam" id="PF17937">
    <property type="entry name" value="TetR_C_28"/>
    <property type="match status" value="1"/>
</dbReference>
<evidence type="ECO:0000256" key="1">
    <source>
        <dbReference type="ARBA" id="ARBA00023015"/>
    </source>
</evidence>
<evidence type="ECO:0000313" key="7">
    <source>
        <dbReference type="Proteomes" id="UP000439113"/>
    </source>
</evidence>
<dbReference type="Pfam" id="PF00440">
    <property type="entry name" value="TetR_N"/>
    <property type="match status" value="1"/>
</dbReference>
<name>A0A6N8DUD8_RHOAC</name>
<accession>A0A6N8DUD8</accession>
<dbReference type="SUPFAM" id="SSF46689">
    <property type="entry name" value="Homeodomain-like"/>
    <property type="match status" value="1"/>
</dbReference>
<evidence type="ECO:0000313" key="6">
    <source>
        <dbReference type="EMBL" id="MTV33205.1"/>
    </source>
</evidence>